<dbReference type="AlphaFoldDB" id="A0A3G2HZ27"/>
<evidence type="ECO:0000259" key="1">
    <source>
        <dbReference type="Pfam" id="PF12281"/>
    </source>
</evidence>
<protein>
    <submittedName>
        <fullName evidence="3">Uncharacterized protein</fullName>
    </submittedName>
</protein>
<evidence type="ECO:0000313" key="4">
    <source>
        <dbReference type="Proteomes" id="UP000268070"/>
    </source>
</evidence>
<reference evidence="3 4" key="1">
    <citation type="submission" date="2018-09" db="EMBL/GenBank/DDBJ databases">
        <title>Complete genome sequence of the hydrocarbonoclastic bacterium Alcaligenes aquatilis QD168, isolated from a crude-oil polluted marine sediment of Central Chile.</title>
        <authorList>
            <person name="Duran R.E."/>
            <person name="Barra B."/>
            <person name="Salva-Serra F."/>
            <person name="Mendez V."/>
            <person name="Moore E.R.B."/>
            <person name="Seeger M."/>
        </authorList>
    </citation>
    <scope>NUCLEOTIDE SEQUENCE [LARGE SCALE GENOMIC DNA]</scope>
    <source>
        <strain evidence="3 4">QD168</strain>
    </source>
</reference>
<evidence type="ECO:0000313" key="3">
    <source>
        <dbReference type="EMBL" id="AYN22412.1"/>
    </source>
</evidence>
<organism evidence="3 4">
    <name type="scientific">Alcaligenes aquatilis</name>
    <dbReference type="NCBI Taxonomy" id="323284"/>
    <lineage>
        <taxon>Bacteria</taxon>
        <taxon>Pseudomonadati</taxon>
        <taxon>Pseudomonadota</taxon>
        <taxon>Betaproteobacteria</taxon>
        <taxon>Burkholderiales</taxon>
        <taxon>Alcaligenaceae</taxon>
        <taxon>Alcaligenes</taxon>
    </lineage>
</organism>
<dbReference type="InterPro" id="IPR046738">
    <property type="entry name" value="DUF6788"/>
</dbReference>
<dbReference type="RefSeq" id="WP_121739887.1">
    <property type="nucleotide sequence ID" value="NZ_CP032153.1"/>
</dbReference>
<dbReference type="Pfam" id="PF20586">
    <property type="entry name" value="DUF6788"/>
    <property type="match status" value="1"/>
</dbReference>
<gene>
    <name evidence="3" type="ORF">D3M96_18775</name>
</gene>
<evidence type="ECO:0000259" key="2">
    <source>
        <dbReference type="Pfam" id="PF20586"/>
    </source>
</evidence>
<accession>A0A3G2HZ27</accession>
<feature type="domain" description="DUF6788" evidence="2">
    <location>
        <begin position="37"/>
        <end position="77"/>
    </location>
</feature>
<feature type="domain" description="Nucleotidyltransferase-like" evidence="1">
    <location>
        <begin position="111"/>
        <end position="318"/>
    </location>
</feature>
<dbReference type="EMBL" id="CP032153">
    <property type="protein sequence ID" value="AYN22412.1"/>
    <property type="molecule type" value="Genomic_DNA"/>
</dbReference>
<dbReference type="Pfam" id="PF12281">
    <property type="entry name" value="NTP_transf_8"/>
    <property type="match status" value="1"/>
</dbReference>
<dbReference type="Proteomes" id="UP000268070">
    <property type="component" value="Chromosome"/>
</dbReference>
<dbReference type="InterPro" id="IPR058575">
    <property type="entry name" value="NTP_transf_8_dom"/>
</dbReference>
<proteinExistence type="predicted"/>
<name>A0A3G2HZ27_9BURK</name>
<dbReference type="KEGG" id="aaqu:D3M96_18775"/>
<dbReference type="OrthoDB" id="5953769at2"/>
<sequence length="356" mass="40006">MQLEDYYTQLPIRAQTAFSQLHEVAMRAEMQRTVANLSGSFSQRQVRNKSYWYFKHTDANGKQRQIYIGPDSSEVRQLVNDKQSSLQASNLRTLAKMAAIAGCQTTPQVHFKVIKRLSDYGFFQSGGVIIGSHAFIAYSNMLSIHWGNASAAFTLDIDFAHAGQKFSIGLPADLKINTASAIESLQMGFVPLLGESGTGAGSWIIPDTPEFMLDFVTPQTTKEGLPFQHEQLGITLQPLKYMEYSLEDVQQTTIFDNTSAITINVPHPARYALHKLIVYGIRTKEHRTKLQKDLQQAALLLHILRKQSQDEVEEAWLDLQARGPGWRKNVQLGLDALNKQWPHEGFSAWLNAIKAN</sequence>